<name>A0AAW1DTD0_9HEMI</name>
<dbReference type="AlphaFoldDB" id="A0AAW1DTD0"/>
<comment type="caution">
    <text evidence="3">The sequence shown here is derived from an EMBL/GenBank/DDBJ whole genome shotgun (WGS) entry which is preliminary data.</text>
</comment>
<reference evidence="3 4" key="1">
    <citation type="submission" date="2022-12" db="EMBL/GenBank/DDBJ databases">
        <title>Chromosome-level genome assembly of true bugs.</title>
        <authorList>
            <person name="Ma L."/>
            <person name="Li H."/>
        </authorList>
    </citation>
    <scope>NUCLEOTIDE SEQUENCE [LARGE SCALE GENOMIC DNA]</scope>
    <source>
        <strain evidence="3">Lab_2022b</strain>
    </source>
</reference>
<feature type="compositionally biased region" description="Acidic residues" evidence="1">
    <location>
        <begin position="21"/>
        <end position="44"/>
    </location>
</feature>
<organism evidence="3 4">
    <name type="scientific">Rhynocoris fuscipes</name>
    <dbReference type="NCBI Taxonomy" id="488301"/>
    <lineage>
        <taxon>Eukaryota</taxon>
        <taxon>Metazoa</taxon>
        <taxon>Ecdysozoa</taxon>
        <taxon>Arthropoda</taxon>
        <taxon>Hexapoda</taxon>
        <taxon>Insecta</taxon>
        <taxon>Pterygota</taxon>
        <taxon>Neoptera</taxon>
        <taxon>Paraneoptera</taxon>
        <taxon>Hemiptera</taxon>
        <taxon>Heteroptera</taxon>
        <taxon>Panheteroptera</taxon>
        <taxon>Cimicomorpha</taxon>
        <taxon>Reduviidae</taxon>
        <taxon>Harpactorinae</taxon>
        <taxon>Harpactorini</taxon>
        <taxon>Rhynocoris</taxon>
    </lineage>
</organism>
<dbReference type="PANTHER" id="PTHR46599">
    <property type="entry name" value="PIGGYBAC TRANSPOSABLE ELEMENT-DERIVED PROTEIN 4"/>
    <property type="match status" value="1"/>
</dbReference>
<evidence type="ECO:0000259" key="2">
    <source>
        <dbReference type="Pfam" id="PF13843"/>
    </source>
</evidence>
<dbReference type="PANTHER" id="PTHR46599:SF3">
    <property type="entry name" value="PIGGYBAC TRANSPOSABLE ELEMENT-DERIVED PROTEIN 4"/>
    <property type="match status" value="1"/>
</dbReference>
<evidence type="ECO:0000313" key="4">
    <source>
        <dbReference type="Proteomes" id="UP001461498"/>
    </source>
</evidence>
<protein>
    <recommendedName>
        <fullName evidence="2">PiggyBac transposable element-derived protein domain-containing protein</fullName>
    </recommendedName>
</protein>
<evidence type="ECO:0000313" key="3">
    <source>
        <dbReference type="EMBL" id="KAK9512370.1"/>
    </source>
</evidence>
<evidence type="ECO:0000256" key="1">
    <source>
        <dbReference type="SAM" id="MobiDB-lite"/>
    </source>
</evidence>
<sequence length="637" mass="73427">MKRRLESSSESETESVRTYEEDSDSEYNNDSISDSECDSNSDSDDCGYKGGNIKRNVIEDLVASDGKLWKDLTIFMEGNSSITNIEKSQKLYGPNSNAKSGIKQNSPLSAFKLFFDDSLIDFVLECTNEHGSEMNPKVIIKRSELFIFIALTYARAVLDQNDTKLYHLYSDIFECKLYSKFMSFDRYMTILKTLRFDKKSTRNERLKDDKFALLSFIWNKFMTKSRTFYDNSDRLAVYEQFYPMKCHCRFLQCNSNRKSKFGMKFWFIIDTKTKYILNGVPYLGIDELLTSSCTVEENALLRLLQPFSGTNISITCNHTFTSVYLAEELKKMNISIVGTLKKKRKDVPNTNRLKSCANSTKIYKNHLGHTLISYKRKKNKTISILSTLHSDNIEILDGIRKIPDVLKYYNEDRNIVSQLNRINQSCSTKTSCSRWTSHVFLNILDLVVINSWILYKNCYDKTISRRNFVAELVEEIINYENEQMMKIAMLNEEPKKIYKRKQCEVENSKKKCLNITAWNCTLCKKYCCGSQDKNNNLDLTCCYNPRSGNILKSSASSFCTVHQEVSNQTQHPSVRPPSLLAGSSTVQLLSIALGEIRFKMNKFESVEAAKEKACTQGTDSKRLPVRFRTMVDLPEAM</sequence>
<keyword evidence="4" id="KW-1185">Reference proteome</keyword>
<feature type="region of interest" description="Disordered" evidence="1">
    <location>
        <begin position="1"/>
        <end position="44"/>
    </location>
</feature>
<dbReference type="InterPro" id="IPR029526">
    <property type="entry name" value="PGBD"/>
</dbReference>
<gene>
    <name evidence="3" type="ORF">O3M35_000814</name>
</gene>
<dbReference type="Pfam" id="PF13843">
    <property type="entry name" value="DDE_Tnp_1_7"/>
    <property type="match status" value="1"/>
</dbReference>
<feature type="domain" description="PiggyBac transposable element-derived protein" evidence="2">
    <location>
        <begin position="106"/>
        <end position="452"/>
    </location>
</feature>
<dbReference type="Proteomes" id="UP001461498">
    <property type="component" value="Unassembled WGS sequence"/>
</dbReference>
<dbReference type="EMBL" id="JAPXFL010000001">
    <property type="protein sequence ID" value="KAK9512370.1"/>
    <property type="molecule type" value="Genomic_DNA"/>
</dbReference>
<proteinExistence type="predicted"/>
<accession>A0AAW1DTD0</accession>